<dbReference type="Pfam" id="PF00015">
    <property type="entry name" value="MCPsignal"/>
    <property type="match status" value="1"/>
</dbReference>
<dbReference type="GO" id="GO:0016020">
    <property type="term" value="C:membrane"/>
    <property type="evidence" value="ECO:0007669"/>
    <property type="project" value="InterPro"/>
</dbReference>
<evidence type="ECO:0000256" key="2">
    <source>
        <dbReference type="PROSITE-ProRule" id="PRU00284"/>
    </source>
</evidence>
<comment type="caution">
    <text evidence="4">The sequence shown here is derived from an EMBL/GenBank/DDBJ whole genome shotgun (WGS) entry which is preliminary data.</text>
</comment>
<dbReference type="SMART" id="SM00283">
    <property type="entry name" value="MA"/>
    <property type="match status" value="1"/>
</dbReference>
<dbReference type="PANTHER" id="PTHR32089:SF112">
    <property type="entry name" value="LYSOZYME-LIKE PROTEIN-RELATED"/>
    <property type="match status" value="1"/>
</dbReference>
<dbReference type="InterPro" id="IPR004089">
    <property type="entry name" value="MCPsignal_dom"/>
</dbReference>
<dbReference type="SUPFAM" id="SSF58104">
    <property type="entry name" value="Methyl-accepting chemotaxis protein (MCP) signaling domain"/>
    <property type="match status" value="1"/>
</dbReference>
<evidence type="ECO:0000259" key="3">
    <source>
        <dbReference type="PROSITE" id="PS50111"/>
    </source>
</evidence>
<name>A0A8J3M7Z6_9RHOB</name>
<evidence type="ECO:0000256" key="1">
    <source>
        <dbReference type="ARBA" id="ARBA00023224"/>
    </source>
</evidence>
<dbReference type="EMBL" id="BNCJ01000008">
    <property type="protein sequence ID" value="GHF56098.1"/>
    <property type="molecule type" value="Genomic_DNA"/>
</dbReference>
<dbReference type="GO" id="GO:0007165">
    <property type="term" value="P:signal transduction"/>
    <property type="evidence" value="ECO:0007669"/>
    <property type="project" value="UniProtKB-KW"/>
</dbReference>
<dbReference type="RefSeq" id="WP_189680867.1">
    <property type="nucleotide sequence ID" value="NZ_BNCJ01000008.1"/>
</dbReference>
<sequence length="469" mass="49634">MGAAARVETDPPGDAALNRLADLSAGLGYEIVDIAGFLDTLDEDANAQLSALGEVRGQLGQVVAANEAVHGVVAEMGASTHRTLEAVGESITVVRDAGARSQTIARWVQDLTEKVRQVAASLQAVQSSNSEIADIARHVNILAINAKIEAARAGDSGRGFGVVAEAINDLSRKTATAAEEIASNLGDLSGWVDGMQRDSGQIAGDASAVIDNSSGIDRALNGIAEGVRAADAAAGRIQAEAERMQAATDQVGPAVTRIDTAVGTTIDGLAQARARVNALIDRGEAISQASVAAGGVSTDGRFIARVQADAARLSGLLEAAVAQGRITREDLFDHDYRPIEGSNPQQFMTRFTGLTDRLFPEVQEAALTIDPRVVFCVAIDTNGYLPTHNRKFSQPQRNDVAWNTANCRNRRIFDDRVGLKAGRNQMPFLLQVYRRDMGGGSYAMMKDVSAPIRVGGKHWGALRLAYSHQ</sequence>
<accession>A0A8J3M7Z6</accession>
<protein>
    <submittedName>
        <fullName evidence="4">Chemotaxis protein</fullName>
    </submittedName>
</protein>
<dbReference type="PANTHER" id="PTHR32089">
    <property type="entry name" value="METHYL-ACCEPTING CHEMOTAXIS PROTEIN MCPB"/>
    <property type="match status" value="1"/>
</dbReference>
<proteinExistence type="predicted"/>
<dbReference type="Proteomes" id="UP000626220">
    <property type="component" value="Unassembled WGS sequence"/>
</dbReference>
<keyword evidence="5" id="KW-1185">Reference proteome</keyword>
<dbReference type="AlphaFoldDB" id="A0A8J3M7Z6"/>
<reference evidence="4" key="2">
    <citation type="submission" date="2020-09" db="EMBL/GenBank/DDBJ databases">
        <authorList>
            <person name="Sun Q."/>
            <person name="Kim S."/>
        </authorList>
    </citation>
    <scope>NUCLEOTIDE SEQUENCE</scope>
    <source>
        <strain evidence="4">KCTC 42650</strain>
    </source>
</reference>
<dbReference type="Gene3D" id="1.10.287.950">
    <property type="entry name" value="Methyl-accepting chemotaxis protein"/>
    <property type="match status" value="1"/>
</dbReference>
<dbReference type="PROSITE" id="PS50111">
    <property type="entry name" value="CHEMOTAXIS_TRANSDUC_2"/>
    <property type="match status" value="1"/>
</dbReference>
<reference evidence="4" key="1">
    <citation type="journal article" date="2014" name="Int. J. Syst. Evol. Microbiol.">
        <title>Complete genome sequence of Corynebacterium casei LMG S-19264T (=DSM 44701T), isolated from a smear-ripened cheese.</title>
        <authorList>
            <consortium name="US DOE Joint Genome Institute (JGI-PGF)"/>
            <person name="Walter F."/>
            <person name="Albersmeier A."/>
            <person name="Kalinowski J."/>
            <person name="Ruckert C."/>
        </authorList>
    </citation>
    <scope>NUCLEOTIDE SEQUENCE</scope>
    <source>
        <strain evidence="4">KCTC 42650</strain>
    </source>
</reference>
<evidence type="ECO:0000313" key="4">
    <source>
        <dbReference type="EMBL" id="GHF56098.1"/>
    </source>
</evidence>
<evidence type="ECO:0000313" key="5">
    <source>
        <dbReference type="Proteomes" id="UP000626220"/>
    </source>
</evidence>
<feature type="domain" description="Methyl-accepting transducer" evidence="3">
    <location>
        <begin position="23"/>
        <end position="259"/>
    </location>
</feature>
<organism evidence="4 5">
    <name type="scientific">Seohaeicola zhoushanensis</name>
    <dbReference type="NCBI Taxonomy" id="1569283"/>
    <lineage>
        <taxon>Bacteria</taxon>
        <taxon>Pseudomonadati</taxon>
        <taxon>Pseudomonadota</taxon>
        <taxon>Alphaproteobacteria</taxon>
        <taxon>Rhodobacterales</taxon>
        <taxon>Roseobacteraceae</taxon>
        <taxon>Seohaeicola</taxon>
    </lineage>
</organism>
<gene>
    <name evidence="4" type="ORF">GCM10017056_29620</name>
</gene>
<keyword evidence="1 2" id="KW-0807">Transducer</keyword>